<dbReference type="EMBL" id="JABSTV010001247">
    <property type="protein sequence ID" value="KAH7973045.1"/>
    <property type="molecule type" value="Genomic_DNA"/>
</dbReference>
<evidence type="ECO:0000256" key="1">
    <source>
        <dbReference type="PROSITE-ProRule" id="PRU00047"/>
    </source>
</evidence>
<name>A0A9D4QAQ6_RHISA</name>
<dbReference type="PANTHER" id="PTHR47331">
    <property type="entry name" value="PHD-TYPE DOMAIN-CONTAINING PROTEIN"/>
    <property type="match status" value="1"/>
</dbReference>
<dbReference type="PANTHER" id="PTHR47331:SF1">
    <property type="entry name" value="GAG-LIKE PROTEIN"/>
    <property type="match status" value="1"/>
</dbReference>
<dbReference type="VEuPathDB" id="VectorBase:RSAN_040573"/>
<dbReference type="GO" id="GO:0003676">
    <property type="term" value="F:nucleic acid binding"/>
    <property type="evidence" value="ECO:0007669"/>
    <property type="project" value="InterPro"/>
</dbReference>
<dbReference type="VEuPathDB" id="VectorBase:RSAN_033914"/>
<dbReference type="InterPro" id="IPR005312">
    <property type="entry name" value="DUF1759"/>
</dbReference>
<evidence type="ECO:0000313" key="4">
    <source>
        <dbReference type="Proteomes" id="UP000821837"/>
    </source>
</evidence>
<gene>
    <name evidence="3" type="ORF">HPB52_020792</name>
</gene>
<organism evidence="3 4">
    <name type="scientific">Rhipicephalus sanguineus</name>
    <name type="common">Brown dog tick</name>
    <name type="synonym">Ixodes sanguineus</name>
    <dbReference type="NCBI Taxonomy" id="34632"/>
    <lineage>
        <taxon>Eukaryota</taxon>
        <taxon>Metazoa</taxon>
        <taxon>Ecdysozoa</taxon>
        <taxon>Arthropoda</taxon>
        <taxon>Chelicerata</taxon>
        <taxon>Arachnida</taxon>
        <taxon>Acari</taxon>
        <taxon>Parasitiformes</taxon>
        <taxon>Ixodida</taxon>
        <taxon>Ixodoidea</taxon>
        <taxon>Ixodidae</taxon>
        <taxon>Rhipicephalinae</taxon>
        <taxon>Rhipicephalus</taxon>
        <taxon>Rhipicephalus</taxon>
    </lineage>
</organism>
<keyword evidence="1" id="KW-0479">Metal-binding</keyword>
<dbReference type="AlphaFoldDB" id="A0A9D4QAQ6"/>
<reference evidence="3" key="2">
    <citation type="submission" date="2021-09" db="EMBL/GenBank/DDBJ databases">
        <authorList>
            <person name="Jia N."/>
            <person name="Wang J."/>
            <person name="Shi W."/>
            <person name="Du L."/>
            <person name="Sun Y."/>
            <person name="Zhan W."/>
            <person name="Jiang J."/>
            <person name="Wang Q."/>
            <person name="Zhang B."/>
            <person name="Ji P."/>
            <person name="Sakyi L.B."/>
            <person name="Cui X."/>
            <person name="Yuan T."/>
            <person name="Jiang B."/>
            <person name="Yang W."/>
            <person name="Lam T.T.-Y."/>
            <person name="Chang Q."/>
            <person name="Ding S."/>
            <person name="Wang X."/>
            <person name="Zhu J."/>
            <person name="Ruan X."/>
            <person name="Zhao L."/>
            <person name="Wei J."/>
            <person name="Que T."/>
            <person name="Du C."/>
            <person name="Cheng J."/>
            <person name="Dai P."/>
            <person name="Han X."/>
            <person name="Huang E."/>
            <person name="Gao Y."/>
            <person name="Liu J."/>
            <person name="Shao H."/>
            <person name="Ye R."/>
            <person name="Li L."/>
            <person name="Wei W."/>
            <person name="Wang X."/>
            <person name="Wang C."/>
            <person name="Huo Q."/>
            <person name="Li W."/>
            <person name="Guo W."/>
            <person name="Chen H."/>
            <person name="Chen S."/>
            <person name="Zhou L."/>
            <person name="Zhou L."/>
            <person name="Ni X."/>
            <person name="Tian J."/>
            <person name="Zhou Y."/>
            <person name="Sheng Y."/>
            <person name="Liu T."/>
            <person name="Pan Y."/>
            <person name="Xia L."/>
            <person name="Li J."/>
            <person name="Zhao F."/>
            <person name="Cao W."/>
        </authorList>
    </citation>
    <scope>NUCLEOTIDE SEQUENCE</scope>
    <source>
        <strain evidence="3">Rsan-2018</strain>
        <tissue evidence="3">Larvae</tissue>
    </source>
</reference>
<evidence type="ECO:0000259" key="2">
    <source>
        <dbReference type="PROSITE" id="PS50158"/>
    </source>
</evidence>
<protein>
    <recommendedName>
        <fullName evidence="2">CCHC-type domain-containing protein</fullName>
    </recommendedName>
</protein>
<reference evidence="3" key="1">
    <citation type="journal article" date="2020" name="Cell">
        <title>Large-Scale Comparative Analyses of Tick Genomes Elucidate Their Genetic Diversity and Vector Capacities.</title>
        <authorList>
            <consortium name="Tick Genome and Microbiome Consortium (TIGMIC)"/>
            <person name="Jia N."/>
            <person name="Wang J."/>
            <person name="Shi W."/>
            <person name="Du L."/>
            <person name="Sun Y."/>
            <person name="Zhan W."/>
            <person name="Jiang J.F."/>
            <person name="Wang Q."/>
            <person name="Zhang B."/>
            <person name="Ji P."/>
            <person name="Bell-Sakyi L."/>
            <person name="Cui X.M."/>
            <person name="Yuan T.T."/>
            <person name="Jiang B.G."/>
            <person name="Yang W.F."/>
            <person name="Lam T.T."/>
            <person name="Chang Q.C."/>
            <person name="Ding S.J."/>
            <person name="Wang X.J."/>
            <person name="Zhu J.G."/>
            <person name="Ruan X.D."/>
            <person name="Zhao L."/>
            <person name="Wei J.T."/>
            <person name="Ye R.Z."/>
            <person name="Que T.C."/>
            <person name="Du C.H."/>
            <person name="Zhou Y.H."/>
            <person name="Cheng J.X."/>
            <person name="Dai P.F."/>
            <person name="Guo W.B."/>
            <person name="Han X.H."/>
            <person name="Huang E.J."/>
            <person name="Li L.F."/>
            <person name="Wei W."/>
            <person name="Gao Y.C."/>
            <person name="Liu J.Z."/>
            <person name="Shao H.Z."/>
            <person name="Wang X."/>
            <person name="Wang C.C."/>
            <person name="Yang T.C."/>
            <person name="Huo Q.B."/>
            <person name="Li W."/>
            <person name="Chen H.Y."/>
            <person name="Chen S.E."/>
            <person name="Zhou L.G."/>
            <person name="Ni X.B."/>
            <person name="Tian J.H."/>
            <person name="Sheng Y."/>
            <person name="Liu T."/>
            <person name="Pan Y.S."/>
            <person name="Xia L.Y."/>
            <person name="Li J."/>
            <person name="Zhao F."/>
            <person name="Cao W.C."/>
        </authorList>
    </citation>
    <scope>NUCLEOTIDE SEQUENCE</scope>
    <source>
        <strain evidence="3">Rsan-2018</strain>
    </source>
</reference>
<keyword evidence="1" id="KW-0862">Zinc</keyword>
<dbReference type="PROSITE" id="PS50158">
    <property type="entry name" value="ZF_CCHC"/>
    <property type="match status" value="1"/>
</dbReference>
<sequence>MTFQFPDVGGLLQFKIQRQRSIEGIRLAQQNYDLAIKKLTGRFGRRDLLINEPVDQLLALIPVKSSSDVAKLRTHHDSVQFRVSALEGLGVSPDQHIVVLNRVMMRCLPDEDKDDGATSGTETPEDRIRRAKDLLTFLRIQVEVREEGRLQLRRRPYESENMSMATESTGGADHIPSAAALTSSTVSVNQVYTLCNSSGHAIISCNATQSADDKRVMLRYNNGCFRCGTRNHIARLCKKSYSLTWGTCRRRHLTIQCELSRPVEGLPPTAESVALGRPSSPSLRTVTTAQRIIKLTTPSPAAGRWKRVRRQAHMSTLVLAGRVVVGGSMVATPDFRSLSQIGYFLCKHHDEDRVFEIFHDEYITIKHVKNVMHPIRVGPKDGKGCDSRKSMTALHGHCRKQSERLAGIRVLSADCKSPLKSGTEPWNCQMLPKMNFGIGIDTNVVHVYENKENAVAEKAMNSSYIRLLHLINDLNIIGLMITEKPLKSSRYRRLSWKSIRPRRRLESKLDELQQLIASQFLLGSRHISVPQRASASRLANALPLQRRARHCQRLSNELRKRRQ</sequence>
<dbReference type="InterPro" id="IPR001878">
    <property type="entry name" value="Znf_CCHC"/>
</dbReference>
<feature type="domain" description="CCHC-type" evidence="2">
    <location>
        <begin position="224"/>
        <end position="239"/>
    </location>
</feature>
<comment type="caution">
    <text evidence="3">The sequence shown here is derived from an EMBL/GenBank/DDBJ whole genome shotgun (WGS) entry which is preliminary data.</text>
</comment>
<dbReference type="Gene3D" id="4.10.60.10">
    <property type="entry name" value="Zinc finger, CCHC-type"/>
    <property type="match status" value="1"/>
</dbReference>
<evidence type="ECO:0000313" key="3">
    <source>
        <dbReference type="EMBL" id="KAH7973045.1"/>
    </source>
</evidence>
<accession>A0A9D4QAQ6</accession>
<proteinExistence type="predicted"/>
<keyword evidence="4" id="KW-1185">Reference proteome</keyword>
<dbReference type="Pfam" id="PF03564">
    <property type="entry name" value="DUF1759"/>
    <property type="match status" value="1"/>
</dbReference>
<dbReference type="Proteomes" id="UP000821837">
    <property type="component" value="Chromosome 11"/>
</dbReference>
<keyword evidence="1" id="KW-0863">Zinc-finger</keyword>
<dbReference type="GO" id="GO:0008270">
    <property type="term" value="F:zinc ion binding"/>
    <property type="evidence" value="ECO:0007669"/>
    <property type="project" value="UniProtKB-KW"/>
</dbReference>